<keyword evidence="4" id="KW-1185">Reference proteome</keyword>
<dbReference type="GO" id="GO:0008168">
    <property type="term" value="F:methyltransferase activity"/>
    <property type="evidence" value="ECO:0007669"/>
    <property type="project" value="UniProtKB-KW"/>
</dbReference>
<evidence type="ECO:0000313" key="4">
    <source>
        <dbReference type="Proteomes" id="UP000230750"/>
    </source>
</evidence>
<dbReference type="Proteomes" id="UP000230750">
    <property type="component" value="Unassembled WGS sequence"/>
</dbReference>
<proteinExistence type="predicted"/>
<dbReference type="STRING" id="307972.A0A2G8JPA5"/>
<dbReference type="OrthoDB" id="5984880at2759"/>
<keyword evidence="1 3" id="KW-0489">Methyltransferase</keyword>
<keyword evidence="2 3" id="KW-0808">Transferase</keyword>
<dbReference type="Gene3D" id="3.40.50.150">
    <property type="entry name" value="Vaccinia Virus protein VP39"/>
    <property type="match status" value="1"/>
</dbReference>
<accession>A0A2G8JPA5</accession>
<dbReference type="Pfam" id="PF13489">
    <property type="entry name" value="Methyltransf_23"/>
    <property type="match status" value="1"/>
</dbReference>
<gene>
    <name evidence="3" type="ORF">BSL78_25641</name>
</gene>
<dbReference type="SUPFAM" id="SSF53335">
    <property type="entry name" value="S-adenosyl-L-methionine-dependent methyltransferases"/>
    <property type="match status" value="1"/>
</dbReference>
<reference evidence="3 4" key="1">
    <citation type="journal article" date="2017" name="PLoS Biol.">
        <title>The sea cucumber genome provides insights into morphological evolution and visceral regeneration.</title>
        <authorList>
            <person name="Zhang X."/>
            <person name="Sun L."/>
            <person name="Yuan J."/>
            <person name="Sun Y."/>
            <person name="Gao Y."/>
            <person name="Zhang L."/>
            <person name="Li S."/>
            <person name="Dai H."/>
            <person name="Hamel J.F."/>
            <person name="Liu C."/>
            <person name="Yu Y."/>
            <person name="Liu S."/>
            <person name="Lin W."/>
            <person name="Guo K."/>
            <person name="Jin S."/>
            <person name="Xu P."/>
            <person name="Storey K.B."/>
            <person name="Huan P."/>
            <person name="Zhang T."/>
            <person name="Zhou Y."/>
            <person name="Zhang J."/>
            <person name="Lin C."/>
            <person name="Li X."/>
            <person name="Xing L."/>
            <person name="Huo D."/>
            <person name="Sun M."/>
            <person name="Wang L."/>
            <person name="Mercier A."/>
            <person name="Li F."/>
            <person name="Yang H."/>
            <person name="Xiang J."/>
        </authorList>
    </citation>
    <scope>NUCLEOTIDE SEQUENCE [LARGE SCALE GENOMIC DNA]</scope>
    <source>
        <strain evidence="3">Shaxun</strain>
        <tissue evidence="3">Muscle</tissue>
    </source>
</reference>
<evidence type="ECO:0000256" key="2">
    <source>
        <dbReference type="ARBA" id="ARBA00022679"/>
    </source>
</evidence>
<comment type="caution">
    <text evidence="3">The sequence shown here is derived from an EMBL/GenBank/DDBJ whole genome shotgun (WGS) entry which is preliminary data.</text>
</comment>
<sequence>MASSKLTTKSLTHDPSHYAKTFSVYARLSAKYQVLATWTDTVFPSVIVDKLSPVSNAEEKLNILGIGSGTGGMDCNMITQLLKKFPSIANTVLEPAADHIEGYKKLLESKGFGSDVDFNWRQQTWDEYYKECKQVNQIKKFHFISAIHSLYYVEDLESTILDLINCLEEGGVLLMIAVSDDSGFWRLWKRFPMFADDLYRQINSGDIRRILDTHQIGYKAITQESRVDITCCYEDGNQDGVLLTDFLNHVVNLRECSSQSFVDEVLSYMRGEDCTVQNGDQLLFNNDWQAIIVTK</sequence>
<protein>
    <submittedName>
        <fullName evidence="3">Putative histamine N-methyltransferase A</fullName>
    </submittedName>
</protein>
<dbReference type="AlphaFoldDB" id="A0A2G8JPA5"/>
<organism evidence="3 4">
    <name type="scientific">Stichopus japonicus</name>
    <name type="common">Sea cucumber</name>
    <dbReference type="NCBI Taxonomy" id="307972"/>
    <lineage>
        <taxon>Eukaryota</taxon>
        <taxon>Metazoa</taxon>
        <taxon>Echinodermata</taxon>
        <taxon>Eleutherozoa</taxon>
        <taxon>Echinozoa</taxon>
        <taxon>Holothuroidea</taxon>
        <taxon>Aspidochirotacea</taxon>
        <taxon>Aspidochirotida</taxon>
        <taxon>Stichopodidae</taxon>
        <taxon>Apostichopus</taxon>
    </lineage>
</organism>
<evidence type="ECO:0000256" key="1">
    <source>
        <dbReference type="ARBA" id="ARBA00022603"/>
    </source>
</evidence>
<dbReference type="FunFam" id="3.40.50.150:FF:000118">
    <property type="entry name" value="Histamine N-methyltransferase"/>
    <property type="match status" value="1"/>
</dbReference>
<dbReference type="GO" id="GO:0032259">
    <property type="term" value="P:methylation"/>
    <property type="evidence" value="ECO:0007669"/>
    <property type="project" value="UniProtKB-KW"/>
</dbReference>
<evidence type="ECO:0000313" key="3">
    <source>
        <dbReference type="EMBL" id="PIK37528.1"/>
    </source>
</evidence>
<name>A0A2G8JPA5_STIJA</name>
<dbReference type="InterPro" id="IPR029063">
    <property type="entry name" value="SAM-dependent_MTases_sf"/>
</dbReference>
<dbReference type="EMBL" id="MRZV01001488">
    <property type="protein sequence ID" value="PIK37528.1"/>
    <property type="molecule type" value="Genomic_DNA"/>
</dbReference>